<organism evidence="3 4">
    <name type="scientific">Cupriavidus neocaledonicus</name>
    <dbReference type="NCBI Taxonomy" id="1040979"/>
    <lineage>
        <taxon>Bacteria</taxon>
        <taxon>Pseudomonadati</taxon>
        <taxon>Pseudomonadota</taxon>
        <taxon>Betaproteobacteria</taxon>
        <taxon>Burkholderiales</taxon>
        <taxon>Burkholderiaceae</taxon>
        <taxon>Cupriavidus</taxon>
    </lineage>
</organism>
<feature type="region of interest" description="Disordered" evidence="1">
    <location>
        <begin position="1"/>
        <end position="64"/>
    </location>
</feature>
<dbReference type="Proteomes" id="UP000255168">
    <property type="component" value="Plasmid II"/>
</dbReference>
<feature type="compositionally biased region" description="Gly residues" evidence="1">
    <location>
        <begin position="41"/>
        <end position="50"/>
    </location>
</feature>
<feature type="compositionally biased region" description="Basic and acidic residues" evidence="1">
    <location>
        <begin position="120"/>
        <end position="132"/>
    </location>
</feature>
<evidence type="ECO:0000256" key="1">
    <source>
        <dbReference type="SAM" id="MobiDB-lite"/>
    </source>
</evidence>
<feature type="region of interest" description="Disordered" evidence="1">
    <location>
        <begin position="216"/>
        <end position="364"/>
    </location>
</feature>
<keyword evidence="3" id="KW-0614">Plasmid</keyword>
<protein>
    <submittedName>
        <fullName evidence="3">Uncharacterized protein</fullName>
    </submittedName>
</protein>
<evidence type="ECO:0000313" key="3">
    <source>
        <dbReference type="EMBL" id="SPD59323.1"/>
    </source>
</evidence>
<accession>A0A375HPN6</accession>
<evidence type="ECO:0000313" key="5">
    <source>
        <dbReference type="Proteomes" id="UP000256710"/>
    </source>
</evidence>
<feature type="compositionally biased region" description="Low complexity" evidence="1">
    <location>
        <begin position="326"/>
        <end position="337"/>
    </location>
</feature>
<feature type="compositionally biased region" description="Basic residues" evidence="1">
    <location>
        <begin position="243"/>
        <end position="293"/>
    </location>
</feature>
<evidence type="ECO:0000313" key="2">
    <source>
        <dbReference type="EMBL" id="SOZ39007.1"/>
    </source>
</evidence>
<geneLocation type="plasmid" evidence="4">
    <name>ii</name>
</geneLocation>
<proteinExistence type="predicted"/>
<feature type="region of interest" description="Disordered" evidence="1">
    <location>
        <begin position="77"/>
        <end position="198"/>
    </location>
</feature>
<keyword evidence="5" id="KW-1185">Reference proteome</keyword>
<feature type="compositionally biased region" description="Low complexity" evidence="1">
    <location>
        <begin position="157"/>
        <end position="195"/>
    </location>
</feature>
<dbReference type="Proteomes" id="UP000256710">
    <property type="component" value="Unassembled WGS sequence"/>
</dbReference>
<evidence type="ECO:0000313" key="4">
    <source>
        <dbReference type="Proteomes" id="UP000255168"/>
    </source>
</evidence>
<name>A0A375HPN6_9BURK</name>
<sequence>MQPVPGRAGTATTGTEHATRILQPVCRARADARRHRQAGVPGHGAAGGRPGHGRRSGAPRARHRARYRLPLLLAARRSGGRGAAHQADRDPAGPGDAWHGRPDAGAALSRQPRHARHPDHRAVDQGRSRDQGRGLCRRRQRLPGQAARQHRADRAHPLPLALVPEPAAARRGLPRAAPEPAAAAGDQPRAAAPDQFGRADRLVQPALFRRIPRRGMAPRAARANPAGAADDRCRRLQGLQRHLWPRRRRRRAAPRRRGNPRQLRARHRPARALWRRRVRHGAAGHLARRRAPAGRKGAARGAGAGHRPQRLARPELRHRQHRRRGAGAPARRAAQPAGAGGRCGPVPGQAQRPQPGHDVDGLSRGGNNRLHICAAGIAGRGRVLPRRRACAGKARRLSRPRRHHLLSESSDTEFGASRLSGLRLQTYRCITASVIPRLHTR</sequence>
<dbReference type="EMBL" id="LT984807">
    <property type="protein sequence ID" value="SPD59323.1"/>
    <property type="molecule type" value="Genomic_DNA"/>
</dbReference>
<geneLocation type="plasmid" evidence="3">
    <name>II</name>
</geneLocation>
<dbReference type="AlphaFoldDB" id="A0A375HPN6"/>
<feature type="compositionally biased region" description="Low complexity" evidence="1">
    <location>
        <begin position="216"/>
        <end position="228"/>
    </location>
</feature>
<reference evidence="4 5" key="1">
    <citation type="submission" date="2018-01" db="EMBL/GenBank/DDBJ databases">
        <authorList>
            <person name="Clerissi C."/>
        </authorList>
    </citation>
    <scope>NUCLEOTIDE SEQUENCE [LARGE SCALE GENOMIC DNA]</scope>
    <source>
        <strain evidence="2">Cupriavidus taiwanensis STM 6082</strain>
        <strain evidence="3">Cupriavidus taiwanensis STM 6160</strain>
        <plasmid evidence="4">ii</plasmid>
        <plasmid evidence="3">II</plasmid>
    </source>
</reference>
<feature type="compositionally biased region" description="Basic residues" evidence="1">
    <location>
        <begin position="51"/>
        <end position="64"/>
    </location>
</feature>
<gene>
    <name evidence="2" type="ORF">CBM2605_B130304</name>
    <name evidence="3" type="ORF">CBM2607_MP10725</name>
</gene>
<feature type="compositionally biased region" description="Low complexity" evidence="1">
    <location>
        <begin position="1"/>
        <end position="16"/>
    </location>
</feature>
<dbReference type="EMBL" id="OFTC01000036">
    <property type="protein sequence ID" value="SOZ39007.1"/>
    <property type="molecule type" value="Genomic_DNA"/>
</dbReference>